<dbReference type="KEGG" id="sand:H3309_02755"/>
<feature type="chain" id="PRO_5028932388" evidence="1">
    <location>
        <begin position="26"/>
        <end position="292"/>
    </location>
</feature>
<organism evidence="2 3">
    <name type="scientific">Sandaracinobacteroides saxicola</name>
    <dbReference type="NCBI Taxonomy" id="2759707"/>
    <lineage>
        <taxon>Bacteria</taxon>
        <taxon>Pseudomonadati</taxon>
        <taxon>Pseudomonadota</taxon>
        <taxon>Alphaproteobacteria</taxon>
        <taxon>Sphingomonadales</taxon>
        <taxon>Sphingosinicellaceae</taxon>
        <taxon>Sandaracinobacteroides</taxon>
    </lineage>
</organism>
<keyword evidence="1" id="KW-0732">Signal</keyword>
<dbReference type="RefSeq" id="WP_182297264.1">
    <property type="nucleotide sequence ID" value="NZ_CP059851.1"/>
</dbReference>
<sequence>MHPIRPVIGAAGIILAALSFSAAHAQGTDQLPAQRDLMVLGAWFAGDSRWDSIEQAYFEGRQRREGGNERDAVDFPRRDLTLERLATTDLLALRASVAGAPSTRWRFTATPEGVRLARDDAPGCDLLLTRAAASFTGSTGPGCRAPLFLDIGERTILLGPSPARATRYLKSRAFTCYVDIPGVGGGRAIPFKRFGPFTVPDQGGSARFDTHETPPRTLELRLRNVAWAYNNAPGVFTRNSLTLYIAEIAADGGSKELAYVFGEPKAQRIGMNLKQLLANCAMVPLKDAKPEF</sequence>
<evidence type="ECO:0000313" key="2">
    <source>
        <dbReference type="EMBL" id="QMW23441.1"/>
    </source>
</evidence>
<accession>A0A7G5IJ99</accession>
<reference evidence="2 3" key="1">
    <citation type="submission" date="2020-07" db="EMBL/GenBank/DDBJ databases">
        <title>Complete genome sequence for Sandaracinobacter sp. M6.</title>
        <authorList>
            <person name="Tang Y."/>
            <person name="Liu Q."/>
            <person name="Guo Z."/>
            <person name="Lei P."/>
            <person name="Huang B."/>
        </authorList>
    </citation>
    <scope>NUCLEOTIDE SEQUENCE [LARGE SCALE GENOMIC DNA]</scope>
    <source>
        <strain evidence="2 3">M6</strain>
    </source>
</reference>
<feature type="signal peptide" evidence="1">
    <location>
        <begin position="1"/>
        <end position="25"/>
    </location>
</feature>
<keyword evidence="3" id="KW-1185">Reference proteome</keyword>
<evidence type="ECO:0000256" key="1">
    <source>
        <dbReference type="SAM" id="SignalP"/>
    </source>
</evidence>
<proteinExistence type="predicted"/>
<name>A0A7G5IJ99_9SPHN</name>
<dbReference type="EMBL" id="CP059851">
    <property type="protein sequence ID" value="QMW23441.1"/>
    <property type="molecule type" value="Genomic_DNA"/>
</dbReference>
<dbReference type="Proteomes" id="UP000515292">
    <property type="component" value="Chromosome"/>
</dbReference>
<evidence type="ECO:0000313" key="3">
    <source>
        <dbReference type="Proteomes" id="UP000515292"/>
    </source>
</evidence>
<dbReference type="AlphaFoldDB" id="A0A7G5IJ99"/>
<protein>
    <submittedName>
        <fullName evidence="2">Uncharacterized protein</fullName>
    </submittedName>
</protein>
<gene>
    <name evidence="2" type="ORF">H3309_02755</name>
</gene>